<sequence>MPNALAPAAFMSRLFGFSTPERPRVTRRYAAHVRQGATREIVPPSGRITVHLRDGEAWITHDGDPRDVLLQKNQSYTADNGGRMTLHALRGTCVLEIQVDD</sequence>
<organism evidence="1 2">
    <name type="scientific">Ramlibacter montanisoli</name>
    <dbReference type="NCBI Taxonomy" id="2732512"/>
    <lineage>
        <taxon>Bacteria</taxon>
        <taxon>Pseudomonadati</taxon>
        <taxon>Pseudomonadota</taxon>
        <taxon>Betaproteobacteria</taxon>
        <taxon>Burkholderiales</taxon>
        <taxon>Comamonadaceae</taxon>
        <taxon>Ramlibacter</taxon>
    </lineage>
</organism>
<dbReference type="RefSeq" id="WP_171558660.1">
    <property type="nucleotide sequence ID" value="NZ_JABFCS010000001.1"/>
</dbReference>
<keyword evidence="2" id="KW-1185">Reference proteome</keyword>
<dbReference type="EMBL" id="JABFCS010000001">
    <property type="protein sequence ID" value="NNU43446.1"/>
    <property type="molecule type" value="Genomic_DNA"/>
</dbReference>
<dbReference type="Proteomes" id="UP000552954">
    <property type="component" value="Unassembled WGS sequence"/>
</dbReference>
<proteinExistence type="predicted"/>
<dbReference type="InterPro" id="IPR021317">
    <property type="entry name" value="DUF2917"/>
</dbReference>
<dbReference type="Pfam" id="PF11142">
    <property type="entry name" value="DUF2917"/>
    <property type="match status" value="1"/>
</dbReference>
<name>A0A849KD86_9BURK</name>
<evidence type="ECO:0000313" key="2">
    <source>
        <dbReference type="Proteomes" id="UP000552954"/>
    </source>
</evidence>
<accession>A0A849KD86</accession>
<comment type="caution">
    <text evidence="1">The sequence shown here is derived from an EMBL/GenBank/DDBJ whole genome shotgun (WGS) entry which is preliminary data.</text>
</comment>
<protein>
    <submittedName>
        <fullName evidence="1">DUF2917 domain-containing protein</fullName>
    </submittedName>
</protein>
<reference evidence="1 2" key="2">
    <citation type="submission" date="2020-06" db="EMBL/GenBank/DDBJ databases">
        <title>Ramlibacter rhizophilus sp. nov., isolated from rhizosphere soil of national flower Mugunghwa from South Korea.</title>
        <authorList>
            <person name="Zheng-Fei Y."/>
            <person name="Huan T."/>
        </authorList>
    </citation>
    <scope>NUCLEOTIDE SEQUENCE [LARGE SCALE GENOMIC DNA]</scope>
    <source>
        <strain evidence="1 2">B156</strain>
    </source>
</reference>
<evidence type="ECO:0000313" key="1">
    <source>
        <dbReference type="EMBL" id="NNU43446.1"/>
    </source>
</evidence>
<gene>
    <name evidence="1" type="ORF">HK415_10185</name>
</gene>
<reference evidence="1 2" key="1">
    <citation type="submission" date="2020-05" db="EMBL/GenBank/DDBJ databases">
        <authorList>
            <person name="Khan S.A."/>
            <person name="Jeon C.O."/>
            <person name="Chun B.H."/>
        </authorList>
    </citation>
    <scope>NUCLEOTIDE SEQUENCE [LARGE SCALE GENOMIC DNA]</scope>
    <source>
        <strain evidence="1 2">B156</strain>
    </source>
</reference>
<dbReference type="AlphaFoldDB" id="A0A849KD86"/>